<organism evidence="2 3">
    <name type="scientific">Frankliniella occidentalis</name>
    <name type="common">Western flower thrips</name>
    <name type="synonym">Euthrips occidentalis</name>
    <dbReference type="NCBI Taxonomy" id="133901"/>
    <lineage>
        <taxon>Eukaryota</taxon>
        <taxon>Metazoa</taxon>
        <taxon>Ecdysozoa</taxon>
        <taxon>Arthropoda</taxon>
        <taxon>Hexapoda</taxon>
        <taxon>Insecta</taxon>
        <taxon>Pterygota</taxon>
        <taxon>Neoptera</taxon>
        <taxon>Paraneoptera</taxon>
        <taxon>Thysanoptera</taxon>
        <taxon>Terebrantia</taxon>
        <taxon>Thripoidea</taxon>
        <taxon>Thripidae</taxon>
        <taxon>Frankliniella</taxon>
    </lineage>
</organism>
<reference evidence="3" key="1">
    <citation type="submission" date="2025-08" db="UniProtKB">
        <authorList>
            <consortium name="RefSeq"/>
        </authorList>
    </citation>
    <scope>IDENTIFICATION</scope>
    <source>
        <tissue evidence="3">Whole organism</tissue>
    </source>
</reference>
<protein>
    <submittedName>
        <fullName evidence="3">Uncharacterized protein LOC113210903 isoform X1</fullName>
    </submittedName>
</protein>
<keyword evidence="2" id="KW-1185">Reference proteome</keyword>
<name>A0A6J1SUC8_FRAOC</name>
<feature type="signal peptide" evidence="1">
    <location>
        <begin position="1"/>
        <end position="20"/>
    </location>
</feature>
<evidence type="ECO:0000313" key="2">
    <source>
        <dbReference type="Proteomes" id="UP000504606"/>
    </source>
</evidence>
<dbReference type="Proteomes" id="UP000504606">
    <property type="component" value="Unplaced"/>
</dbReference>
<evidence type="ECO:0000313" key="3">
    <source>
        <dbReference type="RefSeq" id="XP_026284879.1"/>
    </source>
</evidence>
<dbReference type="RefSeq" id="XP_026284879.1">
    <property type="nucleotide sequence ID" value="XM_026429094.2"/>
</dbReference>
<gene>
    <name evidence="3" type="primary">LOC113210903</name>
</gene>
<dbReference type="GeneID" id="113210903"/>
<keyword evidence="1" id="KW-0732">Signal</keyword>
<sequence>MVSKVVIVAFVALCCAQALAAPREEKLELESANLNMNIIKCTKSVIKAVGVVKDTLAVVKDFTTIVKNGQAAKATCKSNEAATAEEIEACVNAAKTAEINEIFAEVNVAVQKAATAYEEIKDVIDECT</sequence>
<accession>A0A6J1SUC8</accession>
<feature type="chain" id="PRO_5027111238" evidence="1">
    <location>
        <begin position="21"/>
        <end position="128"/>
    </location>
</feature>
<evidence type="ECO:0000256" key="1">
    <source>
        <dbReference type="SAM" id="SignalP"/>
    </source>
</evidence>
<dbReference type="KEGG" id="foc:113210903"/>
<dbReference type="AlphaFoldDB" id="A0A6J1SUC8"/>
<proteinExistence type="predicted"/>